<accession>A0A4D6YBZ8</accession>
<dbReference type="AlphaFoldDB" id="A0A4D6YBZ8"/>
<reference evidence="4 5" key="1">
    <citation type="submission" date="2018-12" db="EMBL/GenBank/DDBJ databases">
        <authorList>
            <person name="Chong R.A."/>
        </authorList>
    </citation>
    <scope>NUCLEOTIDE SEQUENCE [LARGE SCALE GENOMIC DNA]</scope>
    <source>
        <strain evidence="4 5">Lps</strain>
    </source>
</reference>
<dbReference type="RefSeq" id="WP_158355907.1">
    <property type="nucleotide sequence ID" value="NZ_CP034870.1"/>
</dbReference>
<evidence type="ECO:0000313" key="5">
    <source>
        <dbReference type="Proteomes" id="UP000298564"/>
    </source>
</evidence>
<name>A0A4D6YBZ8_9GAMM</name>
<protein>
    <submittedName>
        <fullName evidence="4">Outer membrane protein assembly factor BamE</fullName>
    </submittedName>
</protein>
<dbReference type="Proteomes" id="UP000298564">
    <property type="component" value="Chromosome"/>
</dbReference>
<dbReference type="OrthoDB" id="9808250at2"/>
<evidence type="ECO:0000256" key="2">
    <source>
        <dbReference type="ARBA" id="ARBA00023136"/>
    </source>
</evidence>
<keyword evidence="1" id="KW-0732">Signal</keyword>
<dbReference type="Pfam" id="PF04355">
    <property type="entry name" value="BamE"/>
    <property type="match status" value="1"/>
</dbReference>
<reference evidence="4 5" key="2">
    <citation type="submission" date="2019-05" db="EMBL/GenBank/DDBJ databases">
        <title>Genome evolution of the obligate endosymbiont Buchnera aphidicola.</title>
        <authorList>
            <person name="Moran N.A."/>
        </authorList>
    </citation>
    <scope>NUCLEOTIDE SEQUENCE [LARGE SCALE GENOMIC DNA]</scope>
    <source>
        <strain evidence="4 5">Lps</strain>
    </source>
</reference>
<evidence type="ECO:0000259" key="3">
    <source>
        <dbReference type="Pfam" id="PF04355"/>
    </source>
</evidence>
<sequence>MNNYIKILLIVIFFPSCSSLNKQNHDFNHIETICLNQSLLNKNYIGMTKEEIIYLFDNPVLSDSFQDVYHYCFVNKKFGKSFQKKMLNLYFKDNKVIRFNFT</sequence>
<proteinExistence type="predicted"/>
<evidence type="ECO:0000256" key="1">
    <source>
        <dbReference type="ARBA" id="ARBA00022729"/>
    </source>
</evidence>
<dbReference type="InterPro" id="IPR007450">
    <property type="entry name" value="BamE_dom"/>
</dbReference>
<keyword evidence="2" id="KW-0472">Membrane</keyword>
<organism evidence="4 5">
    <name type="scientific">Buchnera aphidicola</name>
    <name type="common">Lipaphis pseudobrassicae</name>
    <dbReference type="NCBI Taxonomy" id="1258543"/>
    <lineage>
        <taxon>Bacteria</taxon>
        <taxon>Pseudomonadati</taxon>
        <taxon>Pseudomonadota</taxon>
        <taxon>Gammaproteobacteria</taxon>
        <taxon>Enterobacterales</taxon>
        <taxon>Erwiniaceae</taxon>
        <taxon>Buchnera</taxon>
    </lineage>
</organism>
<dbReference type="EMBL" id="CP034870">
    <property type="protein sequence ID" value="QCI22065.1"/>
    <property type="molecule type" value="Genomic_DNA"/>
</dbReference>
<dbReference type="GO" id="GO:0019867">
    <property type="term" value="C:outer membrane"/>
    <property type="evidence" value="ECO:0007669"/>
    <property type="project" value="InterPro"/>
</dbReference>
<evidence type="ECO:0000313" key="4">
    <source>
        <dbReference type="EMBL" id="QCI22065.1"/>
    </source>
</evidence>
<dbReference type="Gene3D" id="3.30.1450.10">
    <property type="match status" value="1"/>
</dbReference>
<feature type="domain" description="Outer membrane protein assembly factor BamE" evidence="3">
    <location>
        <begin position="35"/>
        <end position="99"/>
    </location>
</feature>
<dbReference type="InterPro" id="IPR037873">
    <property type="entry name" value="BamE-like"/>
</dbReference>
<gene>
    <name evidence="4" type="ORF">D9V70_00955</name>
</gene>